<dbReference type="PANTHER" id="PTHR43700:SF1">
    <property type="entry name" value="PHOSPHORIBOSYLAMINOIMIDAZOLE-SUCCINOCARBOXAMIDE SYNTHASE"/>
    <property type="match status" value="1"/>
</dbReference>
<sequence>MQKIAFSLFARGTEIAARNGLILVDTKYEFGIDDKGEILLIDEIHTPNSSRYWMKETYESRLAEGKEPENIDKEFLRLWFREHCDPYKDKILPSAPDDLVIELSHRYIRLFEMITGKEFSVDGTHSVKDRLKKNLNAYLI</sequence>
<evidence type="ECO:0000313" key="10">
    <source>
        <dbReference type="EMBL" id="MBP1996701.1"/>
    </source>
</evidence>
<dbReference type="Pfam" id="PF01259">
    <property type="entry name" value="SAICAR_synt"/>
    <property type="match status" value="1"/>
</dbReference>
<keyword evidence="5" id="KW-0547">Nucleotide-binding</keyword>
<dbReference type="InterPro" id="IPR028923">
    <property type="entry name" value="SAICAR_synt/ADE2_N"/>
</dbReference>
<evidence type="ECO:0000256" key="6">
    <source>
        <dbReference type="ARBA" id="ARBA00022755"/>
    </source>
</evidence>
<dbReference type="InterPro" id="IPR018236">
    <property type="entry name" value="SAICAR_synthetase_CS"/>
</dbReference>
<protein>
    <recommendedName>
        <fullName evidence="3">phosphoribosylaminoimidazolesuccinocarboxamide synthase</fullName>
        <ecNumber evidence="3">6.3.2.6</ecNumber>
    </recommendedName>
</protein>
<comment type="similarity">
    <text evidence="2">Belongs to the SAICAR synthetase family.</text>
</comment>
<accession>A0ABS4JCB1</accession>
<evidence type="ECO:0000256" key="5">
    <source>
        <dbReference type="ARBA" id="ARBA00022741"/>
    </source>
</evidence>
<evidence type="ECO:0000256" key="3">
    <source>
        <dbReference type="ARBA" id="ARBA00012217"/>
    </source>
</evidence>
<dbReference type="PROSITE" id="PS01058">
    <property type="entry name" value="SAICAR_SYNTHETASE_2"/>
    <property type="match status" value="1"/>
</dbReference>
<comment type="caution">
    <text evidence="10">The sequence shown here is derived from an EMBL/GenBank/DDBJ whole genome shotgun (WGS) entry which is preliminary data.</text>
</comment>
<dbReference type="SUPFAM" id="SSF56104">
    <property type="entry name" value="SAICAR synthase-like"/>
    <property type="match status" value="1"/>
</dbReference>
<keyword evidence="11" id="KW-1185">Reference proteome</keyword>
<comment type="pathway">
    <text evidence="1">Purine metabolism; IMP biosynthesis via de novo pathway; 5-amino-1-(5-phospho-D-ribosyl)imidazole-4-carboxamide from 5-amino-1-(5-phospho-D-ribosyl)imidazole-4-carboxylate: step 1/2.</text>
</comment>
<organism evidence="10 11">
    <name type="scientific">Paenibacillus eucommiae</name>
    <dbReference type="NCBI Taxonomy" id="1355755"/>
    <lineage>
        <taxon>Bacteria</taxon>
        <taxon>Bacillati</taxon>
        <taxon>Bacillota</taxon>
        <taxon>Bacilli</taxon>
        <taxon>Bacillales</taxon>
        <taxon>Paenibacillaceae</taxon>
        <taxon>Paenibacillus</taxon>
    </lineage>
</organism>
<keyword evidence="7" id="KW-0067">ATP-binding</keyword>
<gene>
    <name evidence="10" type="ORF">J2Z66_008349</name>
</gene>
<evidence type="ECO:0000256" key="7">
    <source>
        <dbReference type="ARBA" id="ARBA00022840"/>
    </source>
</evidence>
<dbReference type="PANTHER" id="PTHR43700">
    <property type="entry name" value="PHOSPHORIBOSYLAMINOIMIDAZOLE-SUCCINOCARBOXAMIDE SYNTHASE"/>
    <property type="match status" value="1"/>
</dbReference>
<dbReference type="Proteomes" id="UP001519287">
    <property type="component" value="Unassembled WGS sequence"/>
</dbReference>
<evidence type="ECO:0000313" key="11">
    <source>
        <dbReference type="Proteomes" id="UP001519287"/>
    </source>
</evidence>
<evidence type="ECO:0000256" key="8">
    <source>
        <dbReference type="ARBA" id="ARBA00048475"/>
    </source>
</evidence>
<evidence type="ECO:0000256" key="4">
    <source>
        <dbReference type="ARBA" id="ARBA00022598"/>
    </source>
</evidence>
<evidence type="ECO:0000259" key="9">
    <source>
        <dbReference type="Pfam" id="PF01259"/>
    </source>
</evidence>
<reference evidence="10 11" key="1">
    <citation type="submission" date="2021-03" db="EMBL/GenBank/DDBJ databases">
        <title>Genomic Encyclopedia of Type Strains, Phase IV (KMG-IV): sequencing the most valuable type-strain genomes for metagenomic binning, comparative biology and taxonomic classification.</title>
        <authorList>
            <person name="Goeker M."/>
        </authorList>
    </citation>
    <scope>NUCLEOTIDE SEQUENCE [LARGE SCALE GENOMIC DNA]</scope>
    <source>
        <strain evidence="10 11">DSM 26048</strain>
    </source>
</reference>
<feature type="domain" description="SAICAR synthetase/ADE2 N-terminal" evidence="9">
    <location>
        <begin position="1"/>
        <end position="90"/>
    </location>
</feature>
<dbReference type="Gene3D" id="3.30.470.20">
    <property type="entry name" value="ATP-grasp fold, B domain"/>
    <property type="match status" value="1"/>
</dbReference>
<comment type="catalytic activity">
    <reaction evidence="8">
        <text>5-amino-1-(5-phospho-D-ribosyl)imidazole-4-carboxylate + L-aspartate + ATP = (2S)-2-[5-amino-1-(5-phospho-beta-D-ribosyl)imidazole-4-carboxamido]succinate + ADP + phosphate + 2 H(+)</text>
        <dbReference type="Rhea" id="RHEA:22628"/>
        <dbReference type="ChEBI" id="CHEBI:15378"/>
        <dbReference type="ChEBI" id="CHEBI:29991"/>
        <dbReference type="ChEBI" id="CHEBI:30616"/>
        <dbReference type="ChEBI" id="CHEBI:43474"/>
        <dbReference type="ChEBI" id="CHEBI:58443"/>
        <dbReference type="ChEBI" id="CHEBI:77657"/>
        <dbReference type="ChEBI" id="CHEBI:456216"/>
        <dbReference type="EC" id="6.3.2.6"/>
    </reaction>
</comment>
<dbReference type="EMBL" id="JAGGLB010000055">
    <property type="protein sequence ID" value="MBP1996701.1"/>
    <property type="molecule type" value="Genomic_DNA"/>
</dbReference>
<evidence type="ECO:0000256" key="1">
    <source>
        <dbReference type="ARBA" id="ARBA00004672"/>
    </source>
</evidence>
<dbReference type="EC" id="6.3.2.6" evidence="3"/>
<keyword evidence="4" id="KW-0436">Ligase</keyword>
<name>A0ABS4JCB1_9BACL</name>
<evidence type="ECO:0000256" key="2">
    <source>
        <dbReference type="ARBA" id="ARBA00010190"/>
    </source>
</evidence>
<proteinExistence type="inferred from homology"/>
<keyword evidence="6" id="KW-0658">Purine biosynthesis</keyword>